<name>A0ABD5WQP6_9EURY</name>
<proteinExistence type="predicted"/>
<gene>
    <name evidence="1" type="ORF">ACFQJ6_17845</name>
</gene>
<evidence type="ECO:0000313" key="1">
    <source>
        <dbReference type="EMBL" id="MFC7081685.1"/>
    </source>
</evidence>
<comment type="caution">
    <text evidence="1">The sequence shown here is derived from an EMBL/GenBank/DDBJ whole genome shotgun (WGS) entry which is preliminary data.</text>
</comment>
<sequence>MSRYDEDALADGQYINAVIETMGEVSPIFEKKTREMFKEVLGDIDADEWYRLGMSPKRTADSLTK</sequence>
<reference evidence="1 2" key="1">
    <citation type="journal article" date="2019" name="Int. J. Syst. Evol. Microbiol.">
        <title>The Global Catalogue of Microorganisms (GCM) 10K type strain sequencing project: providing services to taxonomists for standard genome sequencing and annotation.</title>
        <authorList>
            <consortium name="The Broad Institute Genomics Platform"/>
            <consortium name="The Broad Institute Genome Sequencing Center for Infectious Disease"/>
            <person name="Wu L."/>
            <person name="Ma J."/>
        </authorList>
    </citation>
    <scope>NUCLEOTIDE SEQUENCE [LARGE SCALE GENOMIC DNA]</scope>
    <source>
        <strain evidence="1 2">DT72</strain>
    </source>
</reference>
<protein>
    <submittedName>
        <fullName evidence="1">Uncharacterized protein</fullName>
    </submittedName>
</protein>
<keyword evidence="2" id="KW-1185">Reference proteome</keyword>
<evidence type="ECO:0000313" key="2">
    <source>
        <dbReference type="Proteomes" id="UP001596407"/>
    </source>
</evidence>
<accession>A0ABD5WQP6</accession>
<organism evidence="1 2">
    <name type="scientific">Halorussus caseinilyticus</name>
    <dbReference type="NCBI Taxonomy" id="3034025"/>
    <lineage>
        <taxon>Archaea</taxon>
        <taxon>Methanobacteriati</taxon>
        <taxon>Methanobacteriota</taxon>
        <taxon>Stenosarchaea group</taxon>
        <taxon>Halobacteria</taxon>
        <taxon>Halobacteriales</taxon>
        <taxon>Haladaptataceae</taxon>
        <taxon>Halorussus</taxon>
    </lineage>
</organism>
<dbReference type="EMBL" id="JBHSZH010000005">
    <property type="protein sequence ID" value="MFC7081685.1"/>
    <property type="molecule type" value="Genomic_DNA"/>
</dbReference>
<dbReference type="RefSeq" id="WP_382210122.1">
    <property type="nucleotide sequence ID" value="NZ_JBHSZH010000005.1"/>
</dbReference>
<dbReference type="Proteomes" id="UP001596407">
    <property type="component" value="Unassembled WGS sequence"/>
</dbReference>
<dbReference type="AlphaFoldDB" id="A0ABD5WQP6"/>